<feature type="compositionally biased region" description="Polar residues" evidence="2">
    <location>
        <begin position="915"/>
        <end position="947"/>
    </location>
</feature>
<accession>A0A5K3F3P2</accession>
<name>A0A5K3F3P2_MESCO</name>
<feature type="compositionally biased region" description="Polar residues" evidence="2">
    <location>
        <begin position="1309"/>
        <end position="1347"/>
    </location>
</feature>
<feature type="region of interest" description="Disordered" evidence="2">
    <location>
        <begin position="552"/>
        <end position="598"/>
    </location>
</feature>
<feature type="region of interest" description="Disordered" evidence="2">
    <location>
        <begin position="889"/>
        <end position="1105"/>
    </location>
</feature>
<dbReference type="GO" id="GO:0005643">
    <property type="term" value="C:nuclear pore"/>
    <property type="evidence" value="ECO:0007669"/>
    <property type="project" value="UniProtKB-ARBA"/>
</dbReference>
<feature type="compositionally biased region" description="Polar residues" evidence="2">
    <location>
        <begin position="1494"/>
        <end position="1511"/>
    </location>
</feature>
<feature type="compositionally biased region" description="Polar residues" evidence="2">
    <location>
        <begin position="1021"/>
        <end position="1050"/>
    </location>
</feature>
<proteinExistence type="predicted"/>
<feature type="region of interest" description="Disordered" evidence="2">
    <location>
        <begin position="1435"/>
        <end position="1477"/>
    </location>
</feature>
<feature type="compositionally biased region" description="Low complexity" evidence="2">
    <location>
        <begin position="1216"/>
        <end position="1230"/>
    </location>
</feature>
<reference evidence="3" key="1">
    <citation type="submission" date="2019-11" db="UniProtKB">
        <authorList>
            <consortium name="WormBaseParasite"/>
        </authorList>
    </citation>
    <scope>IDENTIFICATION</scope>
</reference>
<sequence length="1865" mass="188733">MMGSFSTTEFHFLPFESNNIEIRSCLLAASCNGIVFVSRCNDLAVFSANDYSQASLHFSQRKDKPLTSFQPNFSIPFPRPILWLAANCTGGLLLVCSQSQDGASLLQLINIQNMSAQPPYGFIGDPLNLSTPQGGAEQGLPPTANAVIDLAWNPADPYMFALVTKSGSVRLFTANPQHGQPLSLIGTMPNSMQVRCLSWSPKGKQLAVSSVGVIPGVSQMNTTAIVQVDHDLKIKRVIPLATPLTAIHSYADPRPIDILWSSTYCFLLALESADPGRGTCLTFLCALPKVEPRLTQLEDFAGAGAPPFQYNMRLLPNSGSVVAITWSAGGEDCLLLDVPAVSTAAGSPPVESLPKVIKELPLPSDRPPVALDIGALTNSSEPLPLMVGRHMDGAVFAFQLQPTGSSPTDAIFSGFRLWCASAEKPPRLPPPANAVPAAVVTTTTASKSNLPSTNSAPSASGFGNFFAPPPSLPVSAGSAPAAAATTTPSTSILSGLLSTPVTNDALFTTATTKPSLTGSSLFGTLSAQSTSNTGTNSFSGFSYGQKAQTSASPQASGAVSSPPKSSTAVEKGVTLEEKKKEEAPTAVEHGDTSKTPSTAISTSIMDAAAQFSKALESQAAASARAWDRLWDVFDGDTQNLRCQDGPEGTALRRGVRDIEQSLVNMDSFLDVVKEITNQLSKASQLSMNDQKDSSDYVERLNADFEAYNNNFLTERVSARLDPEAAGMLSSLKKKFRAAEGFLGELEEQIESLTTQLEAHSERSRAARSKIATSPGHASFSSPFEKIRASIAVNAHLIKSERKRLDLISRMSGISLNDALGPTSTKPSDKPSLCLGGSVVSPDREQRDADLFRMLTSGDNNFSDASIPVARAAKTVADLVESMRAEFGKKGDEAAAEEEEERSVLVVQPRAVASKTPEQALSGQKPTTPPSAVSPQVNTPGKQKNQEISRLLASAASVPPVTLSSDSLPRREASPRSTTAGPAFSTSTQRDLRTSTPFPKDLEESTPVKPLKEGDVAKEKSSGSQAIGSADATKSSLPKQPTSVTPSQSKSPIFVPSPSKCLTSPTRVPPIAAPTTKVLGAPNNSSVEGFRPVPARIPSPCSKPSDPTGASIFAAAFPPPSTVQAAEPSSPFASIFATATAASSPPSPKPESPPIASTGSVPALTISTPTTTIAEPPSTLQTKTTTTEGPTKPIYGGLFGPAPGGIFANLLASSTTTTTSTANSNNLSPTSVATASIPPAPSVTSSAEPIQRSTMPAGDTFVAKAPPSEAVAAEKSVPPSPSMTSTSTTSDVAPSASVFGQPSLRLFGQPTATTAGQSSTLFGQSPTTTAGQAASLFGQSPATTSGQSAKLFGQSPPTTAGQVSTLFGQSPVTNAGQTFTLFGQPQTTTSGQTSSLFGQSPATTAGQTPSLFGQSPATTAGQALTLFGQPLATTAGQTPTLFGQPLATTAGQTPTLFGQSPATTTSQPPSLFGQSPVTTASQASTLFGQSLATTAGQPPSLFGQSSTTTAGQASPVFGQSPATTVGQTSTLFGQPPASTASQSGDLFGSAATTSAQSGGLFGTSATGGGLFAAPKFGGGLFGASATTTTSALPHISNVDNLFAMSNFGLGGQPSTTAPSNVFGKPSDSSPKPSGGLFGAATSPTPSVNLFGADAASKPAPSKNLFGPSTLGGSGGGLFGTSTPSSPSGGLFGNAAVTTTASTGFFSGGSGGGGGGLFGTNASASSPTAAPLFGGPAFGNTTGGLFGSSGAPSGGLFGSQSSAATASGGGGGGGGLFGSAAGGTGGGFGAPASFGAQQSSGFGAPPAFGGSPFGGTSSNSASTAGGLFAALGSTPGGASFGGLANTSSQPQNPPLFGSSPSFTQRRA</sequence>
<feature type="compositionally biased region" description="Polar residues" evidence="2">
    <location>
        <begin position="1856"/>
        <end position="1865"/>
    </location>
</feature>
<feature type="region of interest" description="Disordered" evidence="2">
    <location>
        <begin position="1494"/>
        <end position="1545"/>
    </location>
</feature>
<feature type="compositionally biased region" description="Basic and acidic residues" evidence="2">
    <location>
        <begin position="573"/>
        <end position="592"/>
    </location>
</feature>
<feature type="compositionally biased region" description="Polar residues" evidence="2">
    <location>
        <begin position="1519"/>
        <end position="1545"/>
    </location>
</feature>
<feature type="compositionally biased region" description="Basic and acidic residues" evidence="2">
    <location>
        <begin position="1009"/>
        <end position="1020"/>
    </location>
</feature>
<feature type="compositionally biased region" description="Low complexity" evidence="2">
    <location>
        <begin position="1382"/>
        <end position="1399"/>
    </location>
</feature>
<feature type="region of interest" description="Disordered" evidence="2">
    <location>
        <begin position="1216"/>
        <end position="1368"/>
    </location>
</feature>
<feature type="region of interest" description="Disordered" evidence="2">
    <location>
        <begin position="1837"/>
        <end position="1865"/>
    </location>
</feature>
<organism evidence="3">
    <name type="scientific">Mesocestoides corti</name>
    <name type="common">Flatworm</name>
    <dbReference type="NCBI Taxonomy" id="53468"/>
    <lineage>
        <taxon>Eukaryota</taxon>
        <taxon>Metazoa</taxon>
        <taxon>Spiralia</taxon>
        <taxon>Lophotrochozoa</taxon>
        <taxon>Platyhelminthes</taxon>
        <taxon>Cestoda</taxon>
        <taxon>Eucestoda</taxon>
        <taxon>Cyclophyllidea</taxon>
        <taxon>Mesocestoididae</taxon>
        <taxon>Mesocestoides</taxon>
    </lineage>
</organism>
<evidence type="ECO:0000256" key="1">
    <source>
        <dbReference type="SAM" id="Coils"/>
    </source>
</evidence>
<feature type="compositionally biased region" description="Polar residues" evidence="2">
    <location>
        <begin position="974"/>
        <end position="996"/>
    </location>
</feature>
<feature type="compositionally biased region" description="Polar residues" evidence="2">
    <location>
        <begin position="552"/>
        <end position="568"/>
    </location>
</feature>
<dbReference type="WBParaSite" id="MCU_004663-RA">
    <property type="protein sequence ID" value="MCU_004663-RA"/>
    <property type="gene ID" value="MCU_004663"/>
</dbReference>
<dbReference type="Pfam" id="PF13634">
    <property type="entry name" value="Nucleoporin_FG"/>
    <property type="match status" value="5"/>
</dbReference>
<feature type="compositionally biased region" description="Low complexity" evidence="2">
    <location>
        <begin position="1175"/>
        <end position="1192"/>
    </location>
</feature>
<feature type="compositionally biased region" description="Polar residues" evidence="2">
    <location>
        <begin position="1354"/>
        <end position="1368"/>
    </location>
</feature>
<dbReference type="InterPro" id="IPR015943">
    <property type="entry name" value="WD40/YVTN_repeat-like_dom_sf"/>
</dbReference>
<feature type="region of interest" description="Disordered" evidence="2">
    <location>
        <begin position="1380"/>
        <end position="1415"/>
    </location>
</feature>
<feature type="coiled-coil region" evidence="1">
    <location>
        <begin position="742"/>
        <end position="769"/>
    </location>
</feature>
<dbReference type="SUPFAM" id="SSF50978">
    <property type="entry name" value="WD40 repeat-like"/>
    <property type="match status" value="1"/>
</dbReference>
<feature type="compositionally biased region" description="Polar residues" evidence="2">
    <location>
        <begin position="1241"/>
        <end position="1253"/>
    </location>
</feature>
<dbReference type="Gene3D" id="2.130.10.10">
    <property type="entry name" value="YVTN repeat-like/Quinoprotein amine dehydrogenase"/>
    <property type="match status" value="1"/>
</dbReference>
<feature type="region of interest" description="Disordered" evidence="2">
    <location>
        <begin position="1136"/>
        <end position="1197"/>
    </location>
</feature>
<dbReference type="InterPro" id="IPR036322">
    <property type="entry name" value="WD40_repeat_dom_sf"/>
</dbReference>
<protein>
    <submittedName>
        <fullName evidence="3">Nuclear pore complex protein Nup214</fullName>
    </submittedName>
</protein>
<dbReference type="InterPro" id="IPR025574">
    <property type="entry name" value="Nucleoporin_FG_rpt"/>
</dbReference>
<evidence type="ECO:0000256" key="2">
    <source>
        <dbReference type="SAM" id="MobiDB-lite"/>
    </source>
</evidence>
<evidence type="ECO:0000313" key="3">
    <source>
        <dbReference type="WBParaSite" id="MCU_004663-RA"/>
    </source>
</evidence>
<feature type="region of interest" description="Disordered" evidence="2">
    <location>
        <begin position="818"/>
        <end position="840"/>
    </location>
</feature>
<feature type="compositionally biased region" description="Low complexity" evidence="2">
    <location>
        <begin position="1622"/>
        <end position="1633"/>
    </location>
</feature>
<feature type="compositionally biased region" description="Polar residues" evidence="2">
    <location>
        <begin position="1400"/>
        <end position="1415"/>
    </location>
</feature>
<keyword evidence="1" id="KW-0175">Coiled coil</keyword>
<feature type="region of interest" description="Disordered" evidence="2">
    <location>
        <begin position="1613"/>
        <end position="1638"/>
    </location>
</feature>